<protein>
    <recommendedName>
        <fullName evidence="9">Site-specific integrase</fullName>
    </recommendedName>
</protein>
<evidence type="ECO:0000256" key="4">
    <source>
        <dbReference type="PROSITE-ProRule" id="PRU01248"/>
    </source>
</evidence>
<dbReference type="EMBL" id="QMQB01000086">
    <property type="protein sequence ID" value="RLE13489.1"/>
    <property type="molecule type" value="Genomic_DNA"/>
</dbReference>
<dbReference type="PROSITE" id="PS51900">
    <property type="entry name" value="CB"/>
    <property type="match status" value="1"/>
</dbReference>
<dbReference type="InterPro" id="IPR057084">
    <property type="entry name" value="Int_N"/>
</dbReference>
<dbReference type="CDD" id="cd00796">
    <property type="entry name" value="INT_Rci_Hp1_C"/>
    <property type="match status" value="1"/>
</dbReference>
<dbReference type="InterPro" id="IPR010998">
    <property type="entry name" value="Integrase_recombinase_N"/>
</dbReference>
<dbReference type="InterPro" id="IPR044068">
    <property type="entry name" value="CB"/>
</dbReference>
<evidence type="ECO:0000259" key="6">
    <source>
        <dbReference type="PROSITE" id="PS51900"/>
    </source>
</evidence>
<organism evidence="7 8">
    <name type="scientific">Aerophobetes bacterium</name>
    <dbReference type="NCBI Taxonomy" id="2030807"/>
    <lineage>
        <taxon>Bacteria</taxon>
        <taxon>Candidatus Aerophobota</taxon>
    </lineage>
</organism>
<dbReference type="Gene3D" id="1.10.150.130">
    <property type="match status" value="1"/>
</dbReference>
<dbReference type="InterPro" id="IPR002104">
    <property type="entry name" value="Integrase_catalytic"/>
</dbReference>
<sequence>MGIYKRGKTWYIDYYDQYGRRHREKVGPNKRQAEQALAKRKIEVAENKFLDKKKHEKIKFKDFAQEFIEYYSKPNKRSWKRDTQLVNNLTAFLGHKCLHEITSFDIEKYKKERVKKVTSATVNRELSCLRNIYNRAIQWGKATRNPVKGVKFFKESEGRLRYLEQDEISRLLQECPYHLKPIVIVALNTGMRLGEILNLKWQDLDFNQKFIYIENSKNGEKREVPMNNFLLKMMAQLKETSNYGDYIFSHKDGSPLKGVYRSFKSACKRAGIKNFRFHDLRHTFASHLVMNGVDLKTVQELMGHKSFSMALRYAHLSPDHKRKAVEDLGNRMQKVVTIWSQKENLTNCQN</sequence>
<dbReference type="PANTHER" id="PTHR30349:SF64">
    <property type="entry name" value="PROPHAGE INTEGRASE INTD-RELATED"/>
    <property type="match status" value="1"/>
</dbReference>
<dbReference type="Pfam" id="PF24624">
    <property type="entry name" value="Int_N"/>
    <property type="match status" value="1"/>
</dbReference>
<dbReference type="GO" id="GO:0015074">
    <property type="term" value="P:DNA integration"/>
    <property type="evidence" value="ECO:0007669"/>
    <property type="project" value="InterPro"/>
</dbReference>
<dbReference type="InterPro" id="IPR011010">
    <property type="entry name" value="DNA_brk_join_enz"/>
</dbReference>
<comment type="caution">
    <text evidence="7">The sequence shown here is derived from an EMBL/GenBank/DDBJ whole genome shotgun (WGS) entry which is preliminary data.</text>
</comment>
<accession>A0A662DH97</accession>
<evidence type="ECO:0000259" key="5">
    <source>
        <dbReference type="PROSITE" id="PS51898"/>
    </source>
</evidence>
<keyword evidence="3" id="KW-0233">DNA recombination</keyword>
<evidence type="ECO:0008006" key="9">
    <source>
        <dbReference type="Google" id="ProtNLM"/>
    </source>
</evidence>
<dbReference type="SUPFAM" id="SSF56349">
    <property type="entry name" value="DNA breaking-rejoining enzymes"/>
    <property type="match status" value="1"/>
</dbReference>
<dbReference type="PANTHER" id="PTHR30349">
    <property type="entry name" value="PHAGE INTEGRASE-RELATED"/>
    <property type="match status" value="1"/>
</dbReference>
<dbReference type="InterPro" id="IPR050090">
    <property type="entry name" value="Tyrosine_recombinase_XerCD"/>
</dbReference>
<gene>
    <name evidence="7" type="ORF">DRI96_02905</name>
</gene>
<comment type="similarity">
    <text evidence="1">Belongs to the 'phage' integrase family.</text>
</comment>
<feature type="domain" description="Core-binding (CB)" evidence="6">
    <location>
        <begin position="58"/>
        <end position="137"/>
    </location>
</feature>
<dbReference type="PROSITE" id="PS51898">
    <property type="entry name" value="TYR_RECOMBINASE"/>
    <property type="match status" value="1"/>
</dbReference>
<dbReference type="Proteomes" id="UP000267654">
    <property type="component" value="Unassembled WGS sequence"/>
</dbReference>
<proteinExistence type="inferred from homology"/>
<evidence type="ECO:0000256" key="3">
    <source>
        <dbReference type="ARBA" id="ARBA00023172"/>
    </source>
</evidence>
<dbReference type="GO" id="GO:0003677">
    <property type="term" value="F:DNA binding"/>
    <property type="evidence" value="ECO:0007669"/>
    <property type="project" value="UniProtKB-UniRule"/>
</dbReference>
<evidence type="ECO:0000313" key="7">
    <source>
        <dbReference type="EMBL" id="RLE13489.1"/>
    </source>
</evidence>
<evidence type="ECO:0000313" key="8">
    <source>
        <dbReference type="Proteomes" id="UP000267654"/>
    </source>
</evidence>
<feature type="domain" description="Tyr recombinase" evidence="5">
    <location>
        <begin position="158"/>
        <end position="326"/>
    </location>
</feature>
<reference evidence="7 8" key="1">
    <citation type="submission" date="2018-06" db="EMBL/GenBank/DDBJ databases">
        <title>Extensive metabolic versatility and redundancy in microbially diverse, dynamic hydrothermal sediments.</title>
        <authorList>
            <person name="Dombrowski N."/>
            <person name="Teske A."/>
            <person name="Baker B.J."/>
        </authorList>
    </citation>
    <scope>NUCLEOTIDE SEQUENCE [LARGE SCALE GENOMIC DNA]</scope>
    <source>
        <strain evidence="7">B19_G9</strain>
    </source>
</reference>
<dbReference type="Pfam" id="PF00589">
    <property type="entry name" value="Phage_integrase"/>
    <property type="match status" value="1"/>
</dbReference>
<dbReference type="AlphaFoldDB" id="A0A662DH97"/>
<dbReference type="Gene3D" id="1.10.443.10">
    <property type="entry name" value="Intergrase catalytic core"/>
    <property type="match status" value="1"/>
</dbReference>
<dbReference type="GO" id="GO:0006310">
    <property type="term" value="P:DNA recombination"/>
    <property type="evidence" value="ECO:0007669"/>
    <property type="project" value="UniProtKB-KW"/>
</dbReference>
<keyword evidence="2 4" id="KW-0238">DNA-binding</keyword>
<evidence type="ECO:0000256" key="1">
    <source>
        <dbReference type="ARBA" id="ARBA00008857"/>
    </source>
</evidence>
<name>A0A662DH97_UNCAE</name>
<dbReference type="InterPro" id="IPR013762">
    <property type="entry name" value="Integrase-like_cat_sf"/>
</dbReference>
<evidence type="ECO:0000256" key="2">
    <source>
        <dbReference type="ARBA" id="ARBA00023125"/>
    </source>
</evidence>